<protein>
    <recommendedName>
        <fullName evidence="3">Toxin HigB-2</fullName>
    </recommendedName>
</protein>
<evidence type="ECO:0000313" key="2">
    <source>
        <dbReference type="Proteomes" id="UP000236724"/>
    </source>
</evidence>
<keyword evidence="2" id="KW-1185">Reference proteome</keyword>
<sequence length="109" mass="12597">MVEIFYTAEFKRTLRHLAKKYRNIRADLEPLLESLQAGETPGDQVQHVHYTVYKVRLPNRDARRGKSGGYRVIYYAQTAEQVILVTLYSKSEQGDITPEQIRSILEAQA</sequence>
<dbReference type="PIRSF" id="PIRSF039032">
    <property type="entry name" value="HigB-2"/>
    <property type="match status" value="1"/>
</dbReference>
<evidence type="ECO:0008006" key="3">
    <source>
        <dbReference type="Google" id="ProtNLM"/>
    </source>
</evidence>
<proteinExistence type="predicted"/>
<dbReference type="InterPro" id="IPR035093">
    <property type="entry name" value="RelE/ParE_toxin_dom_sf"/>
</dbReference>
<dbReference type="AlphaFoldDB" id="A0A1H6FBP3"/>
<organism evidence="1 2">
    <name type="scientific">Candidatus Venteria ishoeyi</name>
    <dbReference type="NCBI Taxonomy" id="1899563"/>
    <lineage>
        <taxon>Bacteria</taxon>
        <taxon>Pseudomonadati</taxon>
        <taxon>Pseudomonadota</taxon>
        <taxon>Gammaproteobacteria</taxon>
        <taxon>Thiotrichales</taxon>
        <taxon>Thiotrichaceae</taxon>
        <taxon>Venteria</taxon>
    </lineage>
</organism>
<dbReference type="InterPro" id="IPR009387">
    <property type="entry name" value="HigB-2"/>
</dbReference>
<accession>A0A1H6FBP3</accession>
<gene>
    <name evidence="1" type="ORF">MBHS_03396</name>
</gene>
<dbReference type="RefSeq" id="WP_103921163.1">
    <property type="nucleotide sequence ID" value="NZ_FMSV02000533.1"/>
</dbReference>
<dbReference type="Gene3D" id="3.30.2310.20">
    <property type="entry name" value="RelE-like"/>
    <property type="match status" value="1"/>
</dbReference>
<dbReference type="Pfam" id="PF06296">
    <property type="entry name" value="RelE"/>
    <property type="match status" value="1"/>
</dbReference>
<dbReference type="EMBL" id="FMSV02000533">
    <property type="protein sequence ID" value="SEH07520.1"/>
    <property type="molecule type" value="Genomic_DNA"/>
</dbReference>
<name>A0A1H6FBP3_9GAMM</name>
<evidence type="ECO:0000313" key="1">
    <source>
        <dbReference type="EMBL" id="SEH07520.1"/>
    </source>
</evidence>
<dbReference type="OrthoDB" id="197283at2"/>
<dbReference type="Proteomes" id="UP000236724">
    <property type="component" value="Unassembled WGS sequence"/>
</dbReference>
<reference evidence="1 2" key="1">
    <citation type="submission" date="2016-10" db="EMBL/GenBank/DDBJ databases">
        <authorList>
            <person name="de Groot N.N."/>
        </authorList>
    </citation>
    <scope>NUCLEOTIDE SEQUENCE [LARGE SCALE GENOMIC DNA]</scope>
    <source>
        <strain evidence="1">MBHS1</strain>
    </source>
</reference>